<organism evidence="6 7">
    <name type="scientific">Cryptotermes secundus</name>
    <dbReference type="NCBI Taxonomy" id="105785"/>
    <lineage>
        <taxon>Eukaryota</taxon>
        <taxon>Metazoa</taxon>
        <taxon>Ecdysozoa</taxon>
        <taxon>Arthropoda</taxon>
        <taxon>Hexapoda</taxon>
        <taxon>Insecta</taxon>
        <taxon>Pterygota</taxon>
        <taxon>Neoptera</taxon>
        <taxon>Polyneoptera</taxon>
        <taxon>Dictyoptera</taxon>
        <taxon>Blattodea</taxon>
        <taxon>Blattoidea</taxon>
        <taxon>Termitoidae</taxon>
        <taxon>Kalotermitidae</taxon>
        <taxon>Cryptotermitinae</taxon>
        <taxon>Cryptotermes</taxon>
    </lineage>
</organism>
<evidence type="ECO:0000256" key="4">
    <source>
        <dbReference type="SAM" id="MobiDB-lite"/>
    </source>
</evidence>
<dbReference type="PANTHER" id="PTHR45883:SF2">
    <property type="entry name" value="HSC70-INTERACTING PROTEIN"/>
    <property type="match status" value="1"/>
</dbReference>
<dbReference type="STRING" id="105785.A0A2J7PY86"/>
<comment type="caution">
    <text evidence="6">The sequence shown here is derived from an EMBL/GenBank/DDBJ whole genome shotgun (WGS) entry which is preliminary data.</text>
</comment>
<dbReference type="InterPro" id="IPR006636">
    <property type="entry name" value="STI1_HS-bd"/>
</dbReference>
<name>A0A2J7PY86_9NEOP</name>
<feature type="region of interest" description="Disordered" evidence="4">
    <location>
        <begin position="143"/>
        <end position="171"/>
    </location>
</feature>
<feature type="region of interest" description="Disordered" evidence="4">
    <location>
        <begin position="29"/>
        <end position="84"/>
    </location>
</feature>
<reference evidence="6 7" key="1">
    <citation type="submission" date="2017-12" db="EMBL/GenBank/DDBJ databases">
        <title>Hemimetabolous genomes reveal molecular basis of termite eusociality.</title>
        <authorList>
            <person name="Harrison M.C."/>
            <person name="Jongepier E."/>
            <person name="Robertson H.M."/>
            <person name="Arning N."/>
            <person name="Bitard-Feildel T."/>
            <person name="Chao H."/>
            <person name="Childers C.P."/>
            <person name="Dinh H."/>
            <person name="Doddapaneni H."/>
            <person name="Dugan S."/>
            <person name="Gowin J."/>
            <person name="Greiner C."/>
            <person name="Han Y."/>
            <person name="Hu H."/>
            <person name="Hughes D.S.T."/>
            <person name="Huylmans A.-K."/>
            <person name="Kemena C."/>
            <person name="Kremer L.P.M."/>
            <person name="Lee S.L."/>
            <person name="Lopez-Ezquerra A."/>
            <person name="Mallet L."/>
            <person name="Monroy-Kuhn J.M."/>
            <person name="Moser A."/>
            <person name="Murali S.C."/>
            <person name="Muzny D.M."/>
            <person name="Otani S."/>
            <person name="Piulachs M.-D."/>
            <person name="Poelchau M."/>
            <person name="Qu J."/>
            <person name="Schaub F."/>
            <person name="Wada-Katsumata A."/>
            <person name="Worley K.C."/>
            <person name="Xie Q."/>
            <person name="Ylla G."/>
            <person name="Poulsen M."/>
            <person name="Gibbs R.A."/>
            <person name="Schal C."/>
            <person name="Richards S."/>
            <person name="Belles X."/>
            <person name="Korb J."/>
            <person name="Bornberg-Bauer E."/>
        </authorList>
    </citation>
    <scope>NUCLEOTIDE SEQUENCE [LARGE SCALE GENOMIC DNA]</scope>
    <source>
        <tissue evidence="6">Whole body</tissue>
    </source>
</reference>
<comment type="function">
    <text evidence="3">One HIP oligomer binds the ATPase domains of at least two HSC70 molecules dependent on activation of the HSC70 ATPase by HSP40. Stabilizes the ADP state of HSC70 that has a high affinity for substrate protein. Through its own chaperone activity, it may contribute to the interaction of HSC70 with various target proteins.</text>
</comment>
<dbReference type="OrthoDB" id="533763at2759"/>
<feature type="compositionally biased region" description="Basic and acidic residues" evidence="4">
    <location>
        <begin position="29"/>
        <end position="62"/>
    </location>
</feature>
<dbReference type="Pfam" id="PF17830">
    <property type="entry name" value="STI1-HOP_DP"/>
    <property type="match status" value="1"/>
</dbReference>
<evidence type="ECO:0000313" key="6">
    <source>
        <dbReference type="EMBL" id="PNF21298.1"/>
    </source>
</evidence>
<evidence type="ECO:0000256" key="2">
    <source>
        <dbReference type="ARBA" id="ARBA00022803"/>
    </source>
</evidence>
<feature type="domain" description="STI1" evidence="5">
    <location>
        <begin position="88"/>
        <end position="127"/>
    </location>
</feature>
<sequence length="171" mass="18642">MGWHGIDRIDLAHDRDQWRALVNTARKLEEHRRKYERRRAEKEMKEKLDRARKAREEHEKAAKNAGPQADTDSSGGPGMGDFYQFLNDPEIMQAFQDPELAAAFQDISANPANIIKYQNNPKVSAIITKLASKFGGGMPGGFGGGFPGGFPPGRGTGSAPTSTSGNDVGLD</sequence>
<evidence type="ECO:0000313" key="7">
    <source>
        <dbReference type="Proteomes" id="UP000235965"/>
    </source>
</evidence>
<gene>
    <name evidence="6" type="ORF">B7P43_G02127</name>
</gene>
<dbReference type="PANTHER" id="PTHR45883">
    <property type="entry name" value="HSC70-INTERACTING PROTEIN"/>
    <property type="match status" value="1"/>
</dbReference>
<evidence type="ECO:0000256" key="3">
    <source>
        <dbReference type="ARBA" id="ARBA00037033"/>
    </source>
</evidence>
<dbReference type="EMBL" id="NEVH01020850">
    <property type="protein sequence ID" value="PNF21298.1"/>
    <property type="molecule type" value="Genomic_DNA"/>
</dbReference>
<dbReference type="GO" id="GO:0030544">
    <property type="term" value="F:Hsp70 protein binding"/>
    <property type="evidence" value="ECO:0007669"/>
    <property type="project" value="TreeGrafter"/>
</dbReference>
<evidence type="ECO:0000259" key="5">
    <source>
        <dbReference type="SMART" id="SM00727"/>
    </source>
</evidence>
<feature type="compositionally biased region" description="Polar residues" evidence="4">
    <location>
        <begin position="158"/>
        <end position="171"/>
    </location>
</feature>
<dbReference type="InParanoid" id="A0A2J7PY86"/>
<feature type="compositionally biased region" description="Gly residues" evidence="4">
    <location>
        <begin position="143"/>
        <end position="156"/>
    </location>
</feature>
<accession>A0A2J7PY86</accession>
<dbReference type="Proteomes" id="UP000235965">
    <property type="component" value="Unassembled WGS sequence"/>
</dbReference>
<keyword evidence="7" id="KW-1185">Reference proteome</keyword>
<evidence type="ECO:0000256" key="1">
    <source>
        <dbReference type="ARBA" id="ARBA00022737"/>
    </source>
</evidence>
<dbReference type="AlphaFoldDB" id="A0A2J7PY86"/>
<dbReference type="InterPro" id="IPR041243">
    <property type="entry name" value="STI1/HOP_DP"/>
</dbReference>
<keyword evidence="2" id="KW-0802">TPR repeat</keyword>
<keyword evidence="1" id="KW-0677">Repeat</keyword>
<proteinExistence type="predicted"/>
<dbReference type="SMART" id="SM00727">
    <property type="entry name" value="STI1"/>
    <property type="match status" value="1"/>
</dbReference>
<dbReference type="Gene3D" id="1.10.260.100">
    <property type="match status" value="1"/>
</dbReference>
<protein>
    <recommendedName>
        <fullName evidence="5">STI1 domain-containing protein</fullName>
    </recommendedName>
</protein>